<dbReference type="AlphaFoldDB" id="A0A078M070"/>
<organism evidence="1 2">
    <name type="scientific">Pseudomonas saudiphocaensis</name>
    <dbReference type="NCBI Taxonomy" id="1499686"/>
    <lineage>
        <taxon>Bacteria</taxon>
        <taxon>Pseudomonadati</taxon>
        <taxon>Pseudomonadota</taxon>
        <taxon>Gammaproteobacteria</taxon>
        <taxon>Pseudomonadales</taxon>
        <taxon>Pseudomonadaceae</taxon>
        <taxon>Pseudomonas</taxon>
    </lineage>
</organism>
<dbReference type="EMBL" id="CCSF01000001">
    <property type="protein sequence ID" value="CDZ96052.1"/>
    <property type="molecule type" value="Genomic_DNA"/>
</dbReference>
<proteinExistence type="predicted"/>
<gene>
    <name evidence="1" type="ORF">BN1079_03402</name>
</gene>
<name>A0A078M070_9PSED</name>
<reference evidence="1 2" key="1">
    <citation type="submission" date="2014-07" db="EMBL/GenBank/DDBJ databases">
        <authorList>
            <person name="Urmite Genomes Urmite Genomes"/>
        </authorList>
    </citation>
    <scope>NUCLEOTIDE SEQUENCE [LARGE SCALE GENOMIC DNA]</scope>
    <source>
        <strain evidence="1 2">20_BN</strain>
    </source>
</reference>
<dbReference type="STRING" id="1499686.BN1079_03402"/>
<protein>
    <submittedName>
        <fullName evidence="1">Uncharacterized protein</fullName>
    </submittedName>
</protein>
<evidence type="ECO:0000313" key="2">
    <source>
        <dbReference type="Proteomes" id="UP000053902"/>
    </source>
</evidence>
<evidence type="ECO:0000313" key="1">
    <source>
        <dbReference type="EMBL" id="CDZ96052.1"/>
    </source>
</evidence>
<accession>A0A078M070</accession>
<dbReference type="Proteomes" id="UP000053902">
    <property type="component" value="Unassembled WGS sequence"/>
</dbReference>
<keyword evidence="2" id="KW-1185">Reference proteome</keyword>
<dbReference type="HOGENOM" id="CLU_2809271_0_0_6"/>
<sequence>MRLSKFASLPKRRWGQRTAYAITVLGLIVLIAAQALEQPRAPGQGASLNAHSMPLPFGSSIPWDAFR</sequence>